<dbReference type="EMBL" id="CP091511">
    <property type="protein sequence ID" value="UOO88295.1"/>
    <property type="molecule type" value="Genomic_DNA"/>
</dbReference>
<protein>
    <recommendedName>
        <fullName evidence="3">FtsK gamma domain-containing protein</fullName>
    </recommendedName>
</protein>
<evidence type="ECO:0000313" key="2">
    <source>
        <dbReference type="Proteomes" id="UP000832011"/>
    </source>
</evidence>
<name>A0ABY4DYT5_9NEIS</name>
<reference evidence="1 2" key="1">
    <citation type="journal article" date="2022" name="Res Sq">
        <title>Evolution of multicellular longitudinally dividing oral cavity symbionts (Neisseriaceae).</title>
        <authorList>
            <person name="Nyongesa S."/>
            <person name="Weber P."/>
            <person name="Bernet E."/>
            <person name="Pullido F."/>
            <person name="Nieckarz M."/>
            <person name="Delaby M."/>
            <person name="Nieves C."/>
            <person name="Viehboeck T."/>
            <person name="Krause N."/>
            <person name="Rivera-Millot A."/>
            <person name="Nakamura A."/>
            <person name="Vischer N."/>
            <person name="VanNieuwenhze M."/>
            <person name="Brun Y."/>
            <person name="Cava F."/>
            <person name="Bulgheresi S."/>
            <person name="Veyrier F."/>
        </authorList>
    </citation>
    <scope>NUCLEOTIDE SEQUENCE [LARGE SCALE GENOMIC DNA]</scope>
    <source>
        <strain evidence="1 2">SN4</strain>
    </source>
</reference>
<keyword evidence="2" id="KW-1185">Reference proteome</keyword>
<organism evidence="1 2">
    <name type="scientific">Vitreoscilla massiliensis</name>
    <dbReference type="NCBI Taxonomy" id="1689272"/>
    <lineage>
        <taxon>Bacteria</taxon>
        <taxon>Pseudomonadati</taxon>
        <taxon>Pseudomonadota</taxon>
        <taxon>Betaproteobacteria</taxon>
        <taxon>Neisseriales</taxon>
        <taxon>Neisseriaceae</taxon>
        <taxon>Vitreoscilla</taxon>
    </lineage>
</organism>
<dbReference type="Gene3D" id="1.10.10.10">
    <property type="entry name" value="Winged helix-like DNA-binding domain superfamily/Winged helix DNA-binding domain"/>
    <property type="match status" value="1"/>
</dbReference>
<dbReference type="Proteomes" id="UP000832011">
    <property type="component" value="Chromosome"/>
</dbReference>
<accession>A0ABY4DYT5</accession>
<sequence>MTQAKFSADIHDTEAQLFVALEFEALNMEIISIKQLQQHFSLGYNQAARFMAYLASSPMFEETTVLAAKPEYQDIEIAFQYLDLDAQKNTLSDYKQAVLERKNRIEELQLHFRQLMEARRLERNAAKKA</sequence>
<gene>
    <name evidence="1" type="ORF">LVJ82_12525</name>
</gene>
<evidence type="ECO:0008006" key="3">
    <source>
        <dbReference type="Google" id="ProtNLM"/>
    </source>
</evidence>
<dbReference type="RefSeq" id="WP_058358020.1">
    <property type="nucleotide sequence ID" value="NZ_CABKVG010000010.1"/>
</dbReference>
<dbReference type="InterPro" id="IPR036388">
    <property type="entry name" value="WH-like_DNA-bd_sf"/>
</dbReference>
<proteinExistence type="predicted"/>
<evidence type="ECO:0000313" key="1">
    <source>
        <dbReference type="EMBL" id="UOO88295.1"/>
    </source>
</evidence>